<evidence type="ECO:0000313" key="5">
    <source>
        <dbReference type="Proteomes" id="UP000529637"/>
    </source>
</evidence>
<dbReference type="SUPFAM" id="SSF56954">
    <property type="entry name" value="Outer membrane efflux proteins (OEP)"/>
    <property type="match status" value="1"/>
</dbReference>
<gene>
    <name evidence="4" type="ORF">HQN59_01840</name>
</gene>
<dbReference type="GO" id="GO:0005886">
    <property type="term" value="C:plasma membrane"/>
    <property type="evidence" value="ECO:0007669"/>
    <property type="project" value="UniProtKB-SubCell"/>
</dbReference>
<evidence type="ECO:0000313" key="4">
    <source>
        <dbReference type="EMBL" id="NUZ04493.1"/>
    </source>
</evidence>
<keyword evidence="2" id="KW-1134">Transmembrane beta strand</keyword>
<dbReference type="PANTHER" id="PTHR30203:SF33">
    <property type="entry name" value="BLR4455 PROTEIN"/>
    <property type="match status" value="1"/>
</dbReference>
<organism evidence="4 5">
    <name type="scientific">Piscinibacter koreensis</name>
    <dbReference type="NCBI Taxonomy" id="2742824"/>
    <lineage>
        <taxon>Bacteria</taxon>
        <taxon>Pseudomonadati</taxon>
        <taxon>Pseudomonadota</taxon>
        <taxon>Betaproteobacteria</taxon>
        <taxon>Burkholderiales</taxon>
        <taxon>Sphaerotilaceae</taxon>
        <taxon>Piscinibacter</taxon>
    </lineage>
</organism>
<keyword evidence="2" id="KW-0449">Lipoprotein</keyword>
<feature type="coiled-coil region" evidence="3">
    <location>
        <begin position="197"/>
        <end position="262"/>
    </location>
</feature>
<dbReference type="EMBL" id="JABWMJ010000001">
    <property type="protein sequence ID" value="NUZ04493.1"/>
    <property type="molecule type" value="Genomic_DNA"/>
</dbReference>
<evidence type="ECO:0000256" key="2">
    <source>
        <dbReference type="RuleBase" id="RU362097"/>
    </source>
</evidence>
<name>A0A7Y6NJT7_9BURK</name>
<evidence type="ECO:0000256" key="3">
    <source>
        <dbReference type="SAM" id="Coils"/>
    </source>
</evidence>
<evidence type="ECO:0000256" key="1">
    <source>
        <dbReference type="ARBA" id="ARBA00007613"/>
    </source>
</evidence>
<dbReference type="GO" id="GO:0015562">
    <property type="term" value="F:efflux transmembrane transporter activity"/>
    <property type="evidence" value="ECO:0007669"/>
    <property type="project" value="InterPro"/>
</dbReference>
<dbReference type="AlphaFoldDB" id="A0A7Y6NJT7"/>
<dbReference type="InterPro" id="IPR003423">
    <property type="entry name" value="OMP_efflux"/>
</dbReference>
<proteinExistence type="inferred from homology"/>
<keyword evidence="2" id="KW-0564">Palmitate</keyword>
<dbReference type="Pfam" id="PF02321">
    <property type="entry name" value="OEP"/>
    <property type="match status" value="2"/>
</dbReference>
<dbReference type="NCBIfam" id="TIGR01845">
    <property type="entry name" value="outer_NodT"/>
    <property type="match status" value="1"/>
</dbReference>
<sequence>MTCLPLDPPPASACRTGALRLIALATSLALTGCAVGPVYERPSVEVPAAYRQAPVEAGATWLPAGAPDALERGAWWRLFDDPVLTELIEQVEVSNQNVAAAAAAVEQARAIVGEQRAQLFPSIGADANLRRSGSRGSGASSTRSVDLGVSASWAPDLWGRIGSGITAAEANATATLADLGAARLAAQGDVALNYVALREADADAALLRRSIEALERTLQIVRNRYAAGVVARTDVLQAETQLATTRAELASVIAQRERLEHAIAVVVGRAPGNFAIASGDWVASAPAVPLGVPSRLLERRPDIAAAERSVAAANAQIGVARSAYFPSLSLGADLGRSASRIGDLFAASATLWSLGVSAAQVVFDAGATRARVAGAEAAREAAVARYRQTVLVAFQSVEDQLSALRTLAAQERLRREAAAAAELIETQIRNRYDAGQVSYTEVVTAQAAALNARRALLQLEADRQSATIALIQALGGGWQVAPG</sequence>
<dbReference type="PANTHER" id="PTHR30203">
    <property type="entry name" value="OUTER MEMBRANE CATION EFFLUX PROTEIN"/>
    <property type="match status" value="1"/>
</dbReference>
<keyword evidence="2" id="KW-0812">Transmembrane</keyword>
<dbReference type="Proteomes" id="UP000529637">
    <property type="component" value="Unassembled WGS sequence"/>
</dbReference>
<dbReference type="InterPro" id="IPR010131">
    <property type="entry name" value="MdtP/NodT-like"/>
</dbReference>
<dbReference type="Gene3D" id="2.20.200.10">
    <property type="entry name" value="Outer membrane efflux proteins (OEP)"/>
    <property type="match status" value="1"/>
</dbReference>
<reference evidence="4 5" key="1">
    <citation type="submission" date="2020-06" db="EMBL/GenBank/DDBJ databases">
        <title>Schlegella sp. ID0723 isolated from air conditioner.</title>
        <authorList>
            <person name="Kim D.Y."/>
            <person name="Kim D.-U."/>
        </authorList>
    </citation>
    <scope>NUCLEOTIDE SEQUENCE [LARGE SCALE GENOMIC DNA]</scope>
    <source>
        <strain evidence="4 5">ID0723</strain>
    </source>
</reference>
<protein>
    <submittedName>
        <fullName evidence="4">Efflux transporter outer membrane subunit</fullName>
    </submittedName>
</protein>
<comment type="caution">
    <text evidence="4">The sequence shown here is derived from an EMBL/GenBank/DDBJ whole genome shotgun (WGS) entry which is preliminary data.</text>
</comment>
<keyword evidence="2" id="KW-0472">Membrane</keyword>
<comment type="similarity">
    <text evidence="1 2">Belongs to the outer membrane factor (OMF) (TC 1.B.17) family.</text>
</comment>
<comment type="subcellular location">
    <subcellularLocation>
        <location evidence="2">Cell membrane</location>
        <topology evidence="2">Lipid-anchor</topology>
    </subcellularLocation>
</comment>
<dbReference type="Gene3D" id="1.20.1600.10">
    <property type="entry name" value="Outer membrane efflux proteins (OEP)"/>
    <property type="match status" value="1"/>
</dbReference>
<keyword evidence="3" id="KW-0175">Coiled coil</keyword>
<accession>A0A7Y6NJT7</accession>
<keyword evidence="5" id="KW-1185">Reference proteome</keyword>
<dbReference type="RefSeq" id="WP_176065488.1">
    <property type="nucleotide sequence ID" value="NZ_JABWMJ010000001.1"/>
</dbReference>